<dbReference type="EC" id="3.1.1.-" evidence="4"/>
<dbReference type="AlphaFoldDB" id="A0A9D5R7V1"/>
<dbReference type="InterPro" id="IPR003732">
    <property type="entry name" value="Daa-tRNA_deacyls_DTD"/>
</dbReference>
<protein>
    <recommendedName>
        <fullName evidence="4">D-aminoacyl-tRNA deacylase</fullName>
        <shortName evidence="4">DTD</shortName>
        <ecNumber evidence="4">3.1.1.96</ecNumber>
    </recommendedName>
    <alternativeName>
        <fullName evidence="4">Gly-tRNA(Ala) deacylase</fullName>
        <ecNumber evidence="4">3.1.1.-</ecNumber>
    </alternativeName>
</protein>
<accession>A0A9D5R7V1</accession>
<comment type="subcellular location">
    <subcellularLocation>
        <location evidence="4">Cytoplasm</location>
    </subcellularLocation>
</comment>
<dbReference type="CDD" id="cd00563">
    <property type="entry name" value="Dtyr_deacylase"/>
    <property type="match status" value="1"/>
</dbReference>
<keyword evidence="3 4" id="KW-0378">Hydrolase</keyword>
<evidence type="ECO:0000256" key="3">
    <source>
        <dbReference type="ARBA" id="ARBA00022801"/>
    </source>
</evidence>
<dbReference type="Proteomes" id="UP000806542">
    <property type="component" value="Unassembled WGS sequence"/>
</dbReference>
<keyword evidence="4" id="KW-0694">RNA-binding</keyword>
<proteinExistence type="inferred from homology"/>
<dbReference type="Gene3D" id="3.50.80.10">
    <property type="entry name" value="D-tyrosyl-tRNA(Tyr) deacylase"/>
    <property type="match status" value="1"/>
</dbReference>
<comment type="domain">
    <text evidence="4">A Gly-cisPro motif from one monomer fits into the active site of the other monomer to allow specific chiral rejection of L-amino acids.</text>
</comment>
<dbReference type="SUPFAM" id="SSF69500">
    <property type="entry name" value="DTD-like"/>
    <property type="match status" value="1"/>
</dbReference>
<dbReference type="GO" id="GO:0019478">
    <property type="term" value="P:D-amino acid catabolic process"/>
    <property type="evidence" value="ECO:0007669"/>
    <property type="project" value="UniProtKB-UniRule"/>
</dbReference>
<comment type="catalytic activity">
    <reaction evidence="4">
        <text>a D-aminoacyl-tRNA + H2O = a tRNA + a D-alpha-amino acid + H(+)</text>
        <dbReference type="Rhea" id="RHEA:13953"/>
        <dbReference type="Rhea" id="RHEA-COMP:10123"/>
        <dbReference type="Rhea" id="RHEA-COMP:10124"/>
        <dbReference type="ChEBI" id="CHEBI:15377"/>
        <dbReference type="ChEBI" id="CHEBI:15378"/>
        <dbReference type="ChEBI" id="CHEBI:59871"/>
        <dbReference type="ChEBI" id="CHEBI:78442"/>
        <dbReference type="ChEBI" id="CHEBI:79333"/>
        <dbReference type="EC" id="3.1.1.96"/>
    </reaction>
</comment>
<dbReference type="EC" id="3.1.1.96" evidence="4"/>
<keyword evidence="4" id="KW-0963">Cytoplasm</keyword>
<evidence type="ECO:0000256" key="2">
    <source>
        <dbReference type="ARBA" id="ARBA00022555"/>
    </source>
</evidence>
<dbReference type="FunFam" id="3.50.80.10:FF:000001">
    <property type="entry name" value="D-aminoacyl-tRNA deacylase"/>
    <property type="match status" value="1"/>
</dbReference>
<dbReference type="GO" id="GO:0000049">
    <property type="term" value="F:tRNA binding"/>
    <property type="evidence" value="ECO:0007669"/>
    <property type="project" value="UniProtKB-UniRule"/>
</dbReference>
<dbReference type="PANTHER" id="PTHR10472">
    <property type="entry name" value="D-TYROSYL-TRNA TYR DEACYLASE"/>
    <property type="match status" value="1"/>
</dbReference>
<dbReference type="GO" id="GO:0051500">
    <property type="term" value="F:D-tyrosyl-tRNA(Tyr) deacylase activity"/>
    <property type="evidence" value="ECO:0007669"/>
    <property type="project" value="TreeGrafter"/>
</dbReference>
<evidence type="ECO:0000313" key="5">
    <source>
        <dbReference type="EMBL" id="MBE5039267.1"/>
    </source>
</evidence>
<comment type="function">
    <text evidence="4">An aminoacyl-tRNA editing enzyme that deacylates mischarged D-aminoacyl-tRNAs. Also deacylates mischarged glycyl-tRNA(Ala), protecting cells against glycine mischarging by AlaRS. Acts via tRNA-based rather than protein-based catalysis; rejects L-amino acids rather than detecting D-amino acids in the active site. By recycling D-aminoacyl-tRNA to D-amino acids and free tRNA molecules, this enzyme counteracts the toxicity associated with the formation of D-aminoacyl-tRNA entities in vivo and helps enforce protein L-homochirality.</text>
</comment>
<name>A0A9D5R7V1_9FIRM</name>
<dbReference type="GO" id="GO:0005737">
    <property type="term" value="C:cytoplasm"/>
    <property type="evidence" value="ECO:0007669"/>
    <property type="project" value="UniProtKB-SubCell"/>
</dbReference>
<reference evidence="5" key="1">
    <citation type="submission" date="2020-10" db="EMBL/GenBank/DDBJ databases">
        <title>ChiBAC.</title>
        <authorList>
            <person name="Zenner C."/>
            <person name="Hitch T.C.A."/>
            <person name="Clavel T."/>
        </authorList>
    </citation>
    <scope>NUCLEOTIDE SEQUENCE</scope>
    <source>
        <strain evidence="5">DSM 107454</strain>
    </source>
</reference>
<dbReference type="NCBIfam" id="TIGR00256">
    <property type="entry name" value="D-aminoacyl-tRNA deacylase"/>
    <property type="match status" value="1"/>
</dbReference>
<gene>
    <name evidence="4" type="primary">dtd</name>
    <name evidence="5" type="ORF">INF28_02135</name>
</gene>
<keyword evidence="2 4" id="KW-0820">tRNA-binding</keyword>
<dbReference type="PANTHER" id="PTHR10472:SF5">
    <property type="entry name" value="D-AMINOACYL-TRNA DEACYLASE 1"/>
    <property type="match status" value="1"/>
</dbReference>
<dbReference type="HAMAP" id="MF_00518">
    <property type="entry name" value="Deacylase_Dtd"/>
    <property type="match status" value="1"/>
</dbReference>
<organism evidence="5 6">
    <name type="scientific">Ructibacterium gallinarum</name>
    <dbReference type="NCBI Taxonomy" id="2779355"/>
    <lineage>
        <taxon>Bacteria</taxon>
        <taxon>Bacillati</taxon>
        <taxon>Bacillota</taxon>
        <taxon>Clostridia</taxon>
        <taxon>Eubacteriales</taxon>
        <taxon>Oscillospiraceae</taxon>
        <taxon>Ructibacterium</taxon>
    </lineage>
</organism>
<sequence>MRFVLQRVLEAKVEVDGETKGQIGKGYLLLVGVSEYDNKEIADKMIEKTAKLRIFEDHQGKTNLSIDQVGGEILVVSQFTLYADCKKGNRPSFVHAGEPQFAKEIYEHILERCRSLFRRTQSGVFGADMKISLINDGPFTLALDSEELFNDIILRQGG</sequence>
<evidence type="ECO:0000313" key="6">
    <source>
        <dbReference type="Proteomes" id="UP000806542"/>
    </source>
</evidence>
<dbReference type="InterPro" id="IPR023509">
    <property type="entry name" value="DTD-like_sf"/>
</dbReference>
<dbReference type="GO" id="GO:0106026">
    <property type="term" value="F:Gly-tRNA(Ala) deacylase activity"/>
    <property type="evidence" value="ECO:0007669"/>
    <property type="project" value="UniProtKB-UniRule"/>
</dbReference>
<dbReference type="RefSeq" id="WP_226391832.1">
    <property type="nucleotide sequence ID" value="NZ_JADCKB010000003.1"/>
</dbReference>
<feature type="short sequence motif" description="Gly-cisPro motif, important for rejection of L-amino acids" evidence="4">
    <location>
        <begin position="137"/>
        <end position="138"/>
    </location>
</feature>
<evidence type="ECO:0000256" key="4">
    <source>
        <dbReference type="HAMAP-Rule" id="MF_00518"/>
    </source>
</evidence>
<comment type="caution">
    <text evidence="5">The sequence shown here is derived from an EMBL/GenBank/DDBJ whole genome shotgun (WGS) entry which is preliminary data.</text>
</comment>
<dbReference type="Pfam" id="PF02580">
    <property type="entry name" value="Tyr_Deacylase"/>
    <property type="match status" value="1"/>
</dbReference>
<comment type="similarity">
    <text evidence="1 4">Belongs to the DTD family.</text>
</comment>
<comment type="subunit">
    <text evidence="4">Homodimer.</text>
</comment>
<dbReference type="EMBL" id="JADCKB010000003">
    <property type="protein sequence ID" value="MBE5039267.1"/>
    <property type="molecule type" value="Genomic_DNA"/>
</dbReference>
<dbReference type="GO" id="GO:0043908">
    <property type="term" value="F:Ser(Gly)-tRNA(Ala) hydrolase activity"/>
    <property type="evidence" value="ECO:0007669"/>
    <property type="project" value="UniProtKB-UniRule"/>
</dbReference>
<evidence type="ECO:0000256" key="1">
    <source>
        <dbReference type="ARBA" id="ARBA00009673"/>
    </source>
</evidence>
<keyword evidence="6" id="KW-1185">Reference proteome</keyword>
<comment type="catalytic activity">
    <reaction evidence="4">
        <text>glycyl-tRNA(Ala) + H2O = tRNA(Ala) + glycine + H(+)</text>
        <dbReference type="Rhea" id="RHEA:53744"/>
        <dbReference type="Rhea" id="RHEA-COMP:9657"/>
        <dbReference type="Rhea" id="RHEA-COMP:13640"/>
        <dbReference type="ChEBI" id="CHEBI:15377"/>
        <dbReference type="ChEBI" id="CHEBI:15378"/>
        <dbReference type="ChEBI" id="CHEBI:57305"/>
        <dbReference type="ChEBI" id="CHEBI:78442"/>
        <dbReference type="ChEBI" id="CHEBI:78522"/>
    </reaction>
</comment>